<feature type="transmembrane region" description="Helical" evidence="1">
    <location>
        <begin position="105"/>
        <end position="127"/>
    </location>
</feature>
<feature type="transmembrane region" description="Helical" evidence="1">
    <location>
        <begin position="180"/>
        <end position="198"/>
    </location>
</feature>
<evidence type="ECO:0000313" key="3">
    <source>
        <dbReference type="Proteomes" id="UP001159428"/>
    </source>
</evidence>
<dbReference type="EMBL" id="CALNXJ010000001">
    <property type="protein sequence ID" value="CAH3032062.1"/>
    <property type="molecule type" value="Genomic_DNA"/>
</dbReference>
<dbReference type="AlphaFoldDB" id="A0AAU9VP75"/>
<keyword evidence="1" id="KW-0812">Transmembrane</keyword>
<feature type="transmembrane region" description="Helical" evidence="1">
    <location>
        <begin position="210"/>
        <end position="232"/>
    </location>
</feature>
<sequence length="342" mass="38058">MGCPEENVNIGNHSTLQSQGKVIVIIMIIQQSVVTTTLTSRVALRFPKVLLLIHTCTGSHSMMTWLLLVVISAILELSAVFLNVRLLLFCFKDEERYKFLQKGRVLVILQFVCQVTILVADAIKWWNGFNVQLSESCDVLRVLSLSLMFFQPCNLTAIMTVCCSCEDNATQKTQELSSKLRIGAALTLGFIGSCLIWWNGCVNDGYSSQFALKFIFVVTTTYVVSQFGVALIGDKGLYQEEPLTDATSEEKANALGMWTKGRRPLFMTALMLLFLIIILSGKPSSGSLLCRHDSDEETLCTELVYSFITKFAVGIFLPMTLHDLIDSSYEGNKVKTLTLNVI</sequence>
<keyword evidence="3" id="KW-1185">Reference proteome</keyword>
<name>A0AAU9VP75_9CNID</name>
<protein>
    <submittedName>
        <fullName evidence="2">Uncharacterized protein</fullName>
    </submittedName>
</protein>
<keyword evidence="1" id="KW-1133">Transmembrane helix</keyword>
<evidence type="ECO:0000313" key="2">
    <source>
        <dbReference type="EMBL" id="CAH3032062.1"/>
    </source>
</evidence>
<comment type="caution">
    <text evidence="2">The sequence shown here is derived from an EMBL/GenBank/DDBJ whole genome shotgun (WGS) entry which is preliminary data.</text>
</comment>
<gene>
    <name evidence="2" type="ORF">PMEA_00000914</name>
</gene>
<feature type="transmembrane region" description="Helical" evidence="1">
    <location>
        <begin position="64"/>
        <end position="84"/>
    </location>
</feature>
<organism evidence="2 3">
    <name type="scientific">Pocillopora meandrina</name>
    <dbReference type="NCBI Taxonomy" id="46732"/>
    <lineage>
        <taxon>Eukaryota</taxon>
        <taxon>Metazoa</taxon>
        <taxon>Cnidaria</taxon>
        <taxon>Anthozoa</taxon>
        <taxon>Hexacorallia</taxon>
        <taxon>Scleractinia</taxon>
        <taxon>Astrocoeniina</taxon>
        <taxon>Pocilloporidae</taxon>
        <taxon>Pocillopora</taxon>
    </lineage>
</organism>
<feature type="transmembrane region" description="Helical" evidence="1">
    <location>
        <begin position="22"/>
        <end position="44"/>
    </location>
</feature>
<proteinExistence type="predicted"/>
<feature type="transmembrane region" description="Helical" evidence="1">
    <location>
        <begin position="303"/>
        <end position="325"/>
    </location>
</feature>
<feature type="transmembrane region" description="Helical" evidence="1">
    <location>
        <begin position="265"/>
        <end position="283"/>
    </location>
</feature>
<accession>A0AAU9VP75</accession>
<evidence type="ECO:0000256" key="1">
    <source>
        <dbReference type="SAM" id="Phobius"/>
    </source>
</evidence>
<dbReference type="Proteomes" id="UP001159428">
    <property type="component" value="Unassembled WGS sequence"/>
</dbReference>
<reference evidence="2 3" key="1">
    <citation type="submission" date="2022-05" db="EMBL/GenBank/DDBJ databases">
        <authorList>
            <consortium name="Genoscope - CEA"/>
            <person name="William W."/>
        </authorList>
    </citation>
    <scope>NUCLEOTIDE SEQUENCE [LARGE SCALE GENOMIC DNA]</scope>
</reference>
<keyword evidence="1" id="KW-0472">Membrane</keyword>